<dbReference type="Proteomes" id="UP000807025">
    <property type="component" value="Unassembled WGS sequence"/>
</dbReference>
<evidence type="ECO:0000313" key="2">
    <source>
        <dbReference type="Proteomes" id="UP000807025"/>
    </source>
</evidence>
<gene>
    <name evidence="1" type="ORF">BDN71DRAFT_1430344</name>
</gene>
<dbReference type="EMBL" id="MU154553">
    <property type="protein sequence ID" value="KAF9496401.1"/>
    <property type="molecule type" value="Genomic_DNA"/>
</dbReference>
<name>A0A9P6D7Z7_PLEER</name>
<proteinExistence type="predicted"/>
<keyword evidence="2" id="KW-1185">Reference proteome</keyword>
<dbReference type="OrthoDB" id="1900998at2759"/>
<protein>
    <submittedName>
        <fullName evidence="1">Uncharacterized protein</fullName>
    </submittedName>
</protein>
<accession>A0A9P6D7Z7</accession>
<comment type="caution">
    <text evidence="1">The sequence shown here is derived from an EMBL/GenBank/DDBJ whole genome shotgun (WGS) entry which is preliminary data.</text>
</comment>
<evidence type="ECO:0000313" key="1">
    <source>
        <dbReference type="EMBL" id="KAF9496401.1"/>
    </source>
</evidence>
<sequence length="158" mass="17459">MSNTDELVDAFKELEMYLNSAYSCVDGSVLLWWKHTVSDTCLFLHAISTSKTTVTKDWLKRGLGDGIAYLDRTLTMLQLNILDPLISNINLEHCFLYTTTSLSLKGPTISMLLESLLVLAINNCLLISESAPSLVSLVILNVGQQSIVEHYGAPHAKD</sequence>
<organism evidence="1 2">
    <name type="scientific">Pleurotus eryngii</name>
    <name type="common">Boletus of the steppes</name>
    <dbReference type="NCBI Taxonomy" id="5323"/>
    <lineage>
        <taxon>Eukaryota</taxon>
        <taxon>Fungi</taxon>
        <taxon>Dikarya</taxon>
        <taxon>Basidiomycota</taxon>
        <taxon>Agaricomycotina</taxon>
        <taxon>Agaricomycetes</taxon>
        <taxon>Agaricomycetidae</taxon>
        <taxon>Agaricales</taxon>
        <taxon>Pleurotineae</taxon>
        <taxon>Pleurotaceae</taxon>
        <taxon>Pleurotus</taxon>
    </lineage>
</organism>
<reference evidence="1" key="1">
    <citation type="submission" date="2020-11" db="EMBL/GenBank/DDBJ databases">
        <authorList>
            <consortium name="DOE Joint Genome Institute"/>
            <person name="Ahrendt S."/>
            <person name="Riley R."/>
            <person name="Andreopoulos W."/>
            <person name="Labutti K."/>
            <person name="Pangilinan J."/>
            <person name="Ruiz-Duenas F.J."/>
            <person name="Barrasa J.M."/>
            <person name="Sanchez-Garcia M."/>
            <person name="Camarero S."/>
            <person name="Miyauchi S."/>
            <person name="Serrano A."/>
            <person name="Linde D."/>
            <person name="Babiker R."/>
            <person name="Drula E."/>
            <person name="Ayuso-Fernandez I."/>
            <person name="Pacheco R."/>
            <person name="Padilla G."/>
            <person name="Ferreira P."/>
            <person name="Barriuso J."/>
            <person name="Kellner H."/>
            <person name="Castanera R."/>
            <person name="Alfaro M."/>
            <person name="Ramirez L."/>
            <person name="Pisabarro A.G."/>
            <person name="Kuo A."/>
            <person name="Tritt A."/>
            <person name="Lipzen A."/>
            <person name="He G."/>
            <person name="Yan M."/>
            <person name="Ng V."/>
            <person name="Cullen D."/>
            <person name="Martin F."/>
            <person name="Rosso M.-N."/>
            <person name="Henrissat B."/>
            <person name="Hibbett D."/>
            <person name="Martinez A.T."/>
            <person name="Grigoriev I.V."/>
        </authorList>
    </citation>
    <scope>NUCLEOTIDE SEQUENCE</scope>
    <source>
        <strain evidence="1">ATCC 90797</strain>
    </source>
</reference>
<dbReference type="AlphaFoldDB" id="A0A9P6D7Z7"/>